<evidence type="ECO:0000313" key="1">
    <source>
        <dbReference type="EMBL" id="KAG6627420.1"/>
    </source>
</evidence>
<comment type="caution">
    <text evidence="1">The sequence shown here is derived from an EMBL/GenBank/DDBJ whole genome shotgun (WGS) entry which is preliminary data.</text>
</comment>
<dbReference type="EMBL" id="CM031823">
    <property type="protein sequence ID" value="KAG6627420.1"/>
    <property type="molecule type" value="Genomic_DNA"/>
</dbReference>
<name>A0A8T1NEL5_CARIL</name>
<dbReference type="Proteomes" id="UP000811609">
    <property type="component" value="Chromosome 15"/>
</dbReference>
<gene>
    <name evidence="1" type="ORF">CIPAW_15G126400</name>
</gene>
<dbReference type="AlphaFoldDB" id="A0A8T1NEL5"/>
<sequence length="74" mass="8538">MCRERKVPVLKSAEKKLLNSKTAMAGQEEHDLLSKTKPKFDYIPACHSSKGPLIVNMHIDEPLHWLIWFLGRPK</sequence>
<accession>A0A8T1NEL5</accession>
<reference evidence="1" key="1">
    <citation type="submission" date="2020-12" db="EMBL/GenBank/DDBJ databases">
        <title>WGS assembly of Carya illinoinensis cv. Pawnee.</title>
        <authorList>
            <person name="Platts A."/>
            <person name="Shu S."/>
            <person name="Wright S."/>
            <person name="Barry K."/>
            <person name="Edger P."/>
            <person name="Pires J.C."/>
            <person name="Schmutz J."/>
        </authorList>
    </citation>
    <scope>NUCLEOTIDE SEQUENCE</scope>
    <source>
        <tissue evidence="1">Leaf</tissue>
    </source>
</reference>
<keyword evidence="2" id="KW-1185">Reference proteome</keyword>
<evidence type="ECO:0000313" key="2">
    <source>
        <dbReference type="Proteomes" id="UP000811609"/>
    </source>
</evidence>
<protein>
    <submittedName>
        <fullName evidence="1">Uncharacterized protein</fullName>
    </submittedName>
</protein>
<organism evidence="1 2">
    <name type="scientific">Carya illinoinensis</name>
    <name type="common">Pecan</name>
    <dbReference type="NCBI Taxonomy" id="32201"/>
    <lineage>
        <taxon>Eukaryota</taxon>
        <taxon>Viridiplantae</taxon>
        <taxon>Streptophyta</taxon>
        <taxon>Embryophyta</taxon>
        <taxon>Tracheophyta</taxon>
        <taxon>Spermatophyta</taxon>
        <taxon>Magnoliopsida</taxon>
        <taxon>eudicotyledons</taxon>
        <taxon>Gunneridae</taxon>
        <taxon>Pentapetalae</taxon>
        <taxon>rosids</taxon>
        <taxon>fabids</taxon>
        <taxon>Fagales</taxon>
        <taxon>Juglandaceae</taxon>
        <taxon>Carya</taxon>
    </lineage>
</organism>
<proteinExistence type="predicted"/>